<keyword evidence="3" id="KW-0732">Signal</keyword>
<dbReference type="SUPFAM" id="SSF53822">
    <property type="entry name" value="Periplasmic binding protein-like I"/>
    <property type="match status" value="1"/>
</dbReference>
<dbReference type="PANTHER" id="PTHR46847">
    <property type="entry name" value="D-ALLOSE-BINDING PERIPLASMIC PROTEIN-RELATED"/>
    <property type="match status" value="1"/>
</dbReference>
<organism evidence="5 6">
    <name type="scientific">Intestinimonas butyriciproducens</name>
    <dbReference type="NCBI Taxonomy" id="1297617"/>
    <lineage>
        <taxon>Bacteria</taxon>
        <taxon>Bacillati</taxon>
        <taxon>Bacillota</taxon>
        <taxon>Clostridia</taxon>
        <taxon>Eubacteriales</taxon>
        <taxon>Intestinimonas</taxon>
    </lineage>
</organism>
<evidence type="ECO:0000259" key="4">
    <source>
        <dbReference type="Pfam" id="PF13407"/>
    </source>
</evidence>
<dbReference type="RefSeq" id="WP_058118083.1">
    <property type="nucleotide sequence ID" value="NZ_CP011307.1"/>
</dbReference>
<evidence type="ECO:0000256" key="1">
    <source>
        <dbReference type="ARBA" id="ARBA00004196"/>
    </source>
</evidence>
<dbReference type="InterPro" id="IPR025997">
    <property type="entry name" value="SBP_2_dom"/>
</dbReference>
<dbReference type="AlphaFoldDB" id="A0A0S2W5U3"/>
<reference evidence="6" key="2">
    <citation type="submission" date="2015-04" db="EMBL/GenBank/DDBJ databases">
        <title>A butyrogenic pathway from the amino acid lysine in a human gut commensal.</title>
        <authorList>
            <person name="de Vos W.M."/>
            <person name="Bui N.T.P."/>
            <person name="Plugge C.M."/>
            <person name="Ritari J."/>
        </authorList>
    </citation>
    <scope>NUCLEOTIDE SEQUENCE [LARGE SCALE GENOMIC DNA]</scope>
    <source>
        <strain evidence="6">AF211</strain>
    </source>
</reference>
<dbReference type="Pfam" id="PF13407">
    <property type="entry name" value="Peripla_BP_4"/>
    <property type="match status" value="1"/>
</dbReference>
<evidence type="ECO:0000313" key="6">
    <source>
        <dbReference type="Proteomes" id="UP000064844"/>
    </source>
</evidence>
<sequence length="304" mass="32655">MGRIEKRIFFGVLLVLLSALGAMLFQNAFATDAPRIYRVSVLLDGAGEDYWQSFRRGVNQAAQKHNVDVRFLSRYEGEPGPAQVDALRGEWEAEADGVVLIPVDGTLLAAGLREAPSTLAVAVVGPELKGADVGCYISSDPAEMGRQLADAIIADGQSACTVYLSRGAGEAASQRYQGLVTRLLERRIACEQVTVDPEEDFVLPDGRAAVALEPEMTQALCQRSGGALQVYGMGASNQLLHDLEEGKAAALAVQSDYDAGYLGLLSVIAQLEGERQENRVLESYVATAENMFTDPMDQILFPIG</sequence>
<accession>A0A0S2W5U3</accession>
<dbReference type="EMBL" id="CP011307">
    <property type="protein sequence ID" value="ALP94683.1"/>
    <property type="molecule type" value="Genomic_DNA"/>
</dbReference>
<dbReference type="PANTHER" id="PTHR46847:SF1">
    <property type="entry name" value="D-ALLOSE-BINDING PERIPLASMIC PROTEIN-RELATED"/>
    <property type="match status" value="1"/>
</dbReference>
<name>A0A0S2W5U3_9FIRM</name>
<dbReference type="KEGG" id="ibu:IB211_02292c"/>
<comment type="similarity">
    <text evidence="2">Belongs to the bacterial solute-binding protein 2 family.</text>
</comment>
<dbReference type="eggNOG" id="COG1879">
    <property type="taxonomic scope" value="Bacteria"/>
</dbReference>
<protein>
    <submittedName>
        <fullName evidence="5">Ribose ABC transporter, periplasmic ribose-binding protein RbsB</fullName>
    </submittedName>
</protein>
<evidence type="ECO:0000256" key="2">
    <source>
        <dbReference type="ARBA" id="ARBA00007639"/>
    </source>
</evidence>
<keyword evidence="6" id="KW-1185">Reference proteome</keyword>
<reference evidence="5 6" key="1">
    <citation type="journal article" date="2015" name="Nat. Commun.">
        <title>Production of butyrate from lysine and the Amadori product fructoselysine by a human gut commensal.</title>
        <authorList>
            <person name="Bui T.P."/>
            <person name="Ritari J."/>
            <person name="Boeren S."/>
            <person name="de Waard P."/>
            <person name="Plugge C.M."/>
            <person name="de Vos W.M."/>
        </authorList>
    </citation>
    <scope>NUCLEOTIDE SEQUENCE [LARGE SCALE GENOMIC DNA]</scope>
    <source>
        <strain evidence="5 6">AF211</strain>
    </source>
</reference>
<gene>
    <name evidence="5" type="ORF">IB211_02292c</name>
</gene>
<dbReference type="Proteomes" id="UP000064844">
    <property type="component" value="Chromosome"/>
</dbReference>
<evidence type="ECO:0000313" key="5">
    <source>
        <dbReference type="EMBL" id="ALP94683.1"/>
    </source>
</evidence>
<comment type="subcellular location">
    <subcellularLocation>
        <location evidence="1">Cell envelope</location>
    </subcellularLocation>
</comment>
<dbReference type="GO" id="GO:0030246">
    <property type="term" value="F:carbohydrate binding"/>
    <property type="evidence" value="ECO:0007669"/>
    <property type="project" value="UniProtKB-ARBA"/>
</dbReference>
<dbReference type="GO" id="GO:0030313">
    <property type="term" value="C:cell envelope"/>
    <property type="evidence" value="ECO:0007669"/>
    <property type="project" value="UniProtKB-SubCell"/>
</dbReference>
<feature type="domain" description="Periplasmic binding protein" evidence="4">
    <location>
        <begin position="40"/>
        <end position="172"/>
    </location>
</feature>
<evidence type="ECO:0000256" key="3">
    <source>
        <dbReference type="ARBA" id="ARBA00022729"/>
    </source>
</evidence>
<proteinExistence type="inferred from homology"/>
<dbReference type="STRING" id="1297617.IB211_02292c"/>
<dbReference type="Gene3D" id="3.40.50.2300">
    <property type="match status" value="2"/>
</dbReference>
<dbReference type="InterPro" id="IPR028082">
    <property type="entry name" value="Peripla_BP_I"/>
</dbReference>